<keyword evidence="2" id="KW-0648">Protein biosynthesis</keyword>
<proteinExistence type="predicted"/>
<accession>A0A2U1JYR1</accession>
<evidence type="ECO:0000259" key="1">
    <source>
        <dbReference type="Pfam" id="PF02426"/>
    </source>
</evidence>
<dbReference type="Proteomes" id="UP000245998">
    <property type="component" value="Unassembled WGS sequence"/>
</dbReference>
<dbReference type="Pfam" id="PF02426">
    <property type="entry name" value="MIase"/>
    <property type="match status" value="1"/>
</dbReference>
<dbReference type="RefSeq" id="WP_116554966.1">
    <property type="nucleotide sequence ID" value="NZ_QCZG01000022.1"/>
</dbReference>
<dbReference type="InterPro" id="IPR026029">
    <property type="entry name" value="MLI_dom"/>
</dbReference>
<reference evidence="2 3" key="1">
    <citation type="submission" date="2018-04" db="EMBL/GenBank/DDBJ databases">
        <title>Camelliibacillus theae gen. nov., sp. nov., isolated from Pu'er tea.</title>
        <authorList>
            <person name="Niu L."/>
        </authorList>
    </citation>
    <scope>NUCLEOTIDE SEQUENCE [LARGE SCALE GENOMIC DNA]</scope>
    <source>
        <strain evidence="2 3">T8</strain>
    </source>
</reference>
<keyword evidence="3" id="KW-1185">Reference proteome</keyword>
<feature type="domain" description="Muconolactone isomerase" evidence="1">
    <location>
        <begin position="1"/>
        <end position="87"/>
    </location>
</feature>
<dbReference type="InterPro" id="IPR011008">
    <property type="entry name" value="Dimeric_a/b-barrel"/>
</dbReference>
<dbReference type="AlphaFoldDB" id="A0A2U1JYR1"/>
<dbReference type="EMBL" id="QCZG01000022">
    <property type="protein sequence ID" value="PWA10367.1"/>
    <property type="molecule type" value="Genomic_DNA"/>
</dbReference>
<dbReference type="OrthoDB" id="2889526at2"/>
<sequence length="104" mass="12239">MLFFIKVSVNQKELTTEKLWEVWEKEAKFAKKAIERKKIMNAYKVAGSRQVILIYDADSHDEIDRVFMAGLPLSDYAVIDEILPIRSYLDFAEDVTNRWKKPNQ</sequence>
<dbReference type="SUPFAM" id="SSF54909">
    <property type="entry name" value="Dimeric alpha+beta barrel"/>
    <property type="match status" value="1"/>
</dbReference>
<evidence type="ECO:0000313" key="3">
    <source>
        <dbReference type="Proteomes" id="UP000245998"/>
    </source>
</evidence>
<keyword evidence="2" id="KW-0396">Initiation factor</keyword>
<name>A0A2U1JYR1_9BACI</name>
<comment type="caution">
    <text evidence="2">The sequence shown here is derived from an EMBL/GenBank/DDBJ whole genome shotgun (WGS) entry which is preliminary data.</text>
</comment>
<dbReference type="GO" id="GO:0003743">
    <property type="term" value="F:translation initiation factor activity"/>
    <property type="evidence" value="ECO:0007669"/>
    <property type="project" value="UniProtKB-KW"/>
</dbReference>
<dbReference type="Gene3D" id="3.30.70.1060">
    <property type="entry name" value="Dimeric alpha+beta barrel"/>
    <property type="match status" value="1"/>
</dbReference>
<protein>
    <submittedName>
        <fullName evidence="2">Translational initiation factor</fullName>
    </submittedName>
</protein>
<organism evidence="2 3">
    <name type="scientific">Pueribacillus theae</name>
    <dbReference type="NCBI Taxonomy" id="2171751"/>
    <lineage>
        <taxon>Bacteria</taxon>
        <taxon>Bacillati</taxon>
        <taxon>Bacillota</taxon>
        <taxon>Bacilli</taxon>
        <taxon>Bacillales</taxon>
        <taxon>Bacillaceae</taxon>
        <taxon>Pueribacillus</taxon>
    </lineage>
</organism>
<gene>
    <name evidence="2" type="ORF">DCC39_11055</name>
</gene>
<evidence type="ECO:0000313" key="2">
    <source>
        <dbReference type="EMBL" id="PWA10367.1"/>
    </source>
</evidence>